<accession>A0AAP0HLC3</accession>
<gene>
    <name evidence="2" type="ORF">Syun_027774</name>
</gene>
<dbReference type="Proteomes" id="UP001420932">
    <property type="component" value="Unassembled WGS sequence"/>
</dbReference>
<keyword evidence="3" id="KW-1185">Reference proteome</keyword>
<feature type="compositionally biased region" description="Low complexity" evidence="1">
    <location>
        <begin position="23"/>
        <end position="56"/>
    </location>
</feature>
<dbReference type="EMBL" id="JBBNAF010000012">
    <property type="protein sequence ID" value="KAK9092863.1"/>
    <property type="molecule type" value="Genomic_DNA"/>
</dbReference>
<evidence type="ECO:0000313" key="2">
    <source>
        <dbReference type="EMBL" id="KAK9092863.1"/>
    </source>
</evidence>
<name>A0AAP0HLC3_9MAGN</name>
<sequence>MCGAVVTPTDGAAVGCAAGLTAGAQRSGEQRQRSAAAAGSARPASAEDSCRRAGWQRGRRWGSAGGGGGGGARRGGARNKEHGDAANGERVRWCVFDEIATTRLRGIGCYSQVSGAHIEMRASVF</sequence>
<evidence type="ECO:0000313" key="3">
    <source>
        <dbReference type="Proteomes" id="UP001420932"/>
    </source>
</evidence>
<comment type="caution">
    <text evidence="2">The sequence shown here is derived from an EMBL/GenBank/DDBJ whole genome shotgun (WGS) entry which is preliminary data.</text>
</comment>
<reference evidence="2 3" key="1">
    <citation type="submission" date="2024-01" db="EMBL/GenBank/DDBJ databases">
        <title>Genome assemblies of Stephania.</title>
        <authorList>
            <person name="Yang L."/>
        </authorList>
    </citation>
    <scope>NUCLEOTIDE SEQUENCE [LARGE SCALE GENOMIC DNA]</scope>
    <source>
        <strain evidence="2">YNDBR</strain>
        <tissue evidence="2">Leaf</tissue>
    </source>
</reference>
<evidence type="ECO:0000256" key="1">
    <source>
        <dbReference type="SAM" id="MobiDB-lite"/>
    </source>
</evidence>
<proteinExistence type="predicted"/>
<feature type="compositionally biased region" description="Gly residues" evidence="1">
    <location>
        <begin position="63"/>
        <end position="74"/>
    </location>
</feature>
<feature type="region of interest" description="Disordered" evidence="1">
    <location>
        <begin position="23"/>
        <end position="86"/>
    </location>
</feature>
<organism evidence="2 3">
    <name type="scientific">Stephania yunnanensis</name>
    <dbReference type="NCBI Taxonomy" id="152371"/>
    <lineage>
        <taxon>Eukaryota</taxon>
        <taxon>Viridiplantae</taxon>
        <taxon>Streptophyta</taxon>
        <taxon>Embryophyta</taxon>
        <taxon>Tracheophyta</taxon>
        <taxon>Spermatophyta</taxon>
        <taxon>Magnoliopsida</taxon>
        <taxon>Ranunculales</taxon>
        <taxon>Menispermaceae</taxon>
        <taxon>Menispermoideae</taxon>
        <taxon>Cissampelideae</taxon>
        <taxon>Stephania</taxon>
    </lineage>
</organism>
<protein>
    <submittedName>
        <fullName evidence="2">Uncharacterized protein</fullName>
    </submittedName>
</protein>
<dbReference type="AlphaFoldDB" id="A0AAP0HLC3"/>